<dbReference type="InterPro" id="IPR039360">
    <property type="entry name" value="Ras_GTPase"/>
</dbReference>
<dbReference type="Gene3D" id="1.10.506.10">
    <property type="entry name" value="GTPase Activation - p120gap, domain 1"/>
    <property type="match status" value="2"/>
</dbReference>
<dbReference type="InterPro" id="IPR011993">
    <property type="entry name" value="PH-like_dom_sf"/>
</dbReference>
<dbReference type="InterPro" id="IPR023152">
    <property type="entry name" value="RasGAP_CS"/>
</dbReference>
<evidence type="ECO:0000256" key="1">
    <source>
        <dbReference type="ARBA" id="ARBA00022468"/>
    </source>
</evidence>
<dbReference type="InterPro" id="IPR008936">
    <property type="entry name" value="Rho_GTPase_activation_prot"/>
</dbReference>
<dbReference type="SUPFAM" id="SSF48371">
    <property type="entry name" value="ARM repeat"/>
    <property type="match status" value="1"/>
</dbReference>
<dbReference type="RefSeq" id="XP_064721817.1">
    <property type="nucleotide sequence ID" value="XM_064865745.1"/>
</dbReference>
<evidence type="ECO:0000313" key="5">
    <source>
        <dbReference type="EMBL" id="WVO22578.1"/>
    </source>
</evidence>
<evidence type="ECO:0000313" key="6">
    <source>
        <dbReference type="Proteomes" id="UP001432216"/>
    </source>
</evidence>
<dbReference type="Gene3D" id="2.30.29.30">
    <property type="entry name" value="Pleckstrin-homology domain (PH domain)/Phosphotyrosine-binding domain (PTB)"/>
    <property type="match status" value="1"/>
</dbReference>
<reference evidence="5 6" key="1">
    <citation type="submission" date="2024-01" db="EMBL/GenBank/DDBJ databases">
        <title>Comparative genomics of Cryptococcus and Kwoniella reveals pathogenesis evolution and contrasting modes of karyotype evolution via chromosome fusion or intercentromeric recombination.</title>
        <authorList>
            <person name="Coelho M.A."/>
            <person name="David-Palma M."/>
            <person name="Shea T."/>
            <person name="Bowers K."/>
            <person name="McGinley-Smith S."/>
            <person name="Mohammad A.W."/>
            <person name="Gnirke A."/>
            <person name="Yurkov A.M."/>
            <person name="Nowrousian M."/>
            <person name="Sun S."/>
            <person name="Cuomo C.A."/>
            <person name="Heitman J."/>
        </authorList>
    </citation>
    <scope>NUCLEOTIDE SEQUENCE [LARGE SCALE GENOMIC DNA]</scope>
    <source>
        <strain evidence="5 6">7685027</strain>
    </source>
</reference>
<evidence type="ECO:0000259" key="4">
    <source>
        <dbReference type="PROSITE" id="PS50018"/>
    </source>
</evidence>
<dbReference type="InterPro" id="IPR036865">
    <property type="entry name" value="CRAL-TRIO_dom_sf"/>
</dbReference>
<dbReference type="Gene3D" id="3.40.525.10">
    <property type="entry name" value="CRAL-TRIO lipid binding domain"/>
    <property type="match status" value="1"/>
</dbReference>
<sequence>MPSLRRGSTASPHHSFSAPRFKSDLASSYPSYPSHPLNDSASIMSRPENQPGEQKILNALVARLVNKLPCNSGIQLVVLESDAAVQSIIQSLLQLSRTRSSLVVQSLVNVLEMLSKYASSSTSLAGSSLSILHSQSYILYILNLCLSTSWRQHSHASPPPLSNTPRCWPDPYAFEDHLAKHMLSVLLVYTRLVSLDTEFGDVSGNQAPSKESKNLGTTSSSLWSKAVLASSSSCSLGTRFLQQHSYSRSSPNRDEPHGEKLSATCTTALSTVIQMTKFTARIVFYLSASNWPMVFAQIKKRVHYLTTTIEDSPDLTELRLLEWSNVDQARLSQILAEISSAFSYIKRPAQLTVATMLRKAIRNWININPIEYEALVQSDKGLEDGADTLFDVLYSISDLGSSSNARRTKAFYPLMAKLLVVCPDILRRVIARESTKGKSGLSKKNSYMDSFKKGLNSTKGFEACALSYIEFISAGMALSPRLETSPIRGLIHDIQNDLKNALFSSSLSKEISDQNAVVEGLVALYRLNPTTTLGLLFPKLWNDSSDASKVVAVKACIMIAMEGSRLPWYTPVDDLKKEVSSSIRGVLKSCVAASTSNLYAARQSRGSFELPSKDTDLTSEILNLYFLDPSFVFSGVRLDSSADDIASLFMILSSLMVLPNPEVIRVAAAKTNVTLVNYVRNMCHQSDHMMGLANNAVAGIWQMLLDVGRQMLFAFHDGHGDEVPASATAMREIARAVIQIAEQHPGMMFPSPKAQPAAMVVSTAGFICIASPDVEQTTLTLPIFSTLGKLTRMTQRYASGEIIASAYSTFPSNRTDAFEKLAALPAAIGRQQQQRMIRRSLRPLATGSSLTVSVWMGLASIWKTLTAKIIVADAGNSVSSGENRRMMAGGIEGLDAEESKEWQNAMSFLAALANVGLTNLKPQCLSEIIGKEGFLPAAYDQNISHPGALIETFIKRCIELLMSSSITVRESAKAALGSELPTTMCRVLVAQMIKLLSHAINPSGVNISDSFTTFVEQAVTILRLQVDRMGPDDDVPSVQVDMGELLYLLGKYIQRLGRSDLFLRLKTRYSHLIEVALRKPANVLTASAGKFKIVALGWLAEWSMEISRDNNVYSSSMDPSVRYQRELDHACLRTMVPVTDDLKLSAGGEKSEDPQGVLKSRLFYRHYCNLVKVIEKSNSEEDKFSAQPPSVHGQSSSKPTGPDDAPTLAILALSNLLSSNIDVGLKHCLALGYHEDPNLRIVFMQLLTNILQQGTRFGGLAAKRISYAPKLYLEGLTNPNLALALAMVDVCPQTGAEVVELSTLLFRVFEGKGTLLGLMRVLIEREVNMTNHESELFRANSITMRIITIFAKTYGYNHVRATLQPLLLSLAEKPSECSFELDPRKAAPGDDIERNSDHLRLMCQALLDLICSSTPRVPLMFRAVCHHIWEAVDNRFPNSRHSAVGSFIFLRFFCPAIVSPESIDLDVNPDTRETRRALLLITKVIQNLANNVVFKEPHMKVLNPFLSDNIKQVTKFLSDIAIRPKAIEVQKAAKTFQEEAERSQDLDGDDAIIHRFVFKYQARLEASLSSMPKSFKHAPNSKVAGTEFDGPAALERLRKVMNATGAPPDATLLSASVRAQAYDEFMLHNQGRNVDSVREVFYEGPAGQNGQRIFYFIVSRVALIDYDLLAYHVFLALEKVTECFDLIIDLTDFSNSTELPMVWLKKSIQLCPSGILSCLNTLVFYNPNSYARKRLRHLISELLTISAPAGKSVVAASSPSELVDHIPFSSLALPEHTMALAYEADHVFTNLICLSDHGMQIPVVVKLGHDCLQVASWRKQDLTSSLKSYIIDVVKLNAIDDIITGGGFPSDQVVIKHSQKETLTFLSLKCNEMAHIIRSVRSRLREDTPLNSRVLRPTDVPATLLNVALLNLTSSNETLRMGAYILVNELSQFFKYDLPSGALKVSAGLTIPSNSIFWVHDLSCALANSASHLTLEFLKEWVIGFSKADIPLKTASLLYVGPWLAHLDQFSRPTRDHAEESVKQVRGIVRSLMSITVAERQRLHLTIQEHLWTPLAKAHESLIDIMLLELIHGAIDAGLGSDKTECIANILVSISSTNVRGKVISRLRKSLAQTYLQPSNHLTENANWNEVCALARITLALGFNPTTALDAQLFLPEIFHVVTLLLGTGPVIMRQTVYGLLVSIIHSLASNATEPEMMTSFGVTQGQGDLELSGLPKKDETDVHSLDCVEEVSKFLGEVLVAGAVSVDCANVWRARWMGLVAATCFQHNPATQPQAFIVLGYLASDEVDDDLIYQILVAMSTALSHFIESDSILIASMLRCLSCIIPGLLSDSQYVTSLFWLAIGVLQLGYIPLFAPGLQLMITALRSINAISNGMQFTELTEFLLNARRTVTDQVKKLDQVSGVSFDTEFTFSLIAIIYKGVRHPSTKKLTTEVLLELLQLAANPGESSADDGMVVIPSGVAYFVALISISASSGDELKGVFKAARLYVDDNQMDIEHVSVFSLLSIPDNSTALLLVSLVVSLLNGSGGSDAENVILYKLVADASAEIPEVLAMAYDSLIPRIVATLTTTNNTHIINSSTIILERALSDPNYTFTNPSAILGADSNMSLPHGVHGTFYASSISSNPSVAAAREQVLDDLGMKGLAEIAFPQVKVDRLNMMAKWVASLIENFTI</sequence>
<dbReference type="SMART" id="SM00323">
    <property type="entry name" value="RasGAP"/>
    <property type="match status" value="1"/>
</dbReference>
<feature type="region of interest" description="Disordered" evidence="3">
    <location>
        <begin position="1180"/>
        <end position="1202"/>
    </location>
</feature>
<evidence type="ECO:0000256" key="2">
    <source>
        <dbReference type="ARBA" id="ARBA00022553"/>
    </source>
</evidence>
<dbReference type="Pfam" id="PF13716">
    <property type="entry name" value="CRAL_TRIO_2"/>
    <property type="match status" value="1"/>
</dbReference>
<feature type="domain" description="Ras-GAP" evidence="4">
    <location>
        <begin position="1297"/>
        <end position="1490"/>
    </location>
</feature>
<keyword evidence="2" id="KW-0597">Phosphoprotein</keyword>
<keyword evidence="6" id="KW-1185">Reference proteome</keyword>
<dbReference type="EMBL" id="CP143811">
    <property type="protein sequence ID" value="WVO22578.1"/>
    <property type="molecule type" value="Genomic_DNA"/>
</dbReference>
<proteinExistence type="predicted"/>
<dbReference type="Pfam" id="PF00616">
    <property type="entry name" value="RasGAP"/>
    <property type="match status" value="1"/>
</dbReference>
<organism evidence="5 6">
    <name type="scientific">Cryptococcus decagattii</name>
    <dbReference type="NCBI Taxonomy" id="1859122"/>
    <lineage>
        <taxon>Eukaryota</taxon>
        <taxon>Fungi</taxon>
        <taxon>Dikarya</taxon>
        <taxon>Basidiomycota</taxon>
        <taxon>Agaricomycotina</taxon>
        <taxon>Tremellomycetes</taxon>
        <taxon>Tremellales</taxon>
        <taxon>Cryptococcaceae</taxon>
        <taxon>Cryptococcus</taxon>
        <taxon>Cryptococcus gattii species complex</taxon>
    </lineage>
</organism>
<gene>
    <name evidence="5" type="ORF">IAS62_003908</name>
</gene>
<dbReference type="PANTHER" id="PTHR10194:SF142">
    <property type="entry name" value="NEUROFIBROMIN"/>
    <property type="match status" value="1"/>
</dbReference>
<dbReference type="Proteomes" id="UP001432216">
    <property type="component" value="Chromosome 6"/>
</dbReference>
<protein>
    <recommendedName>
        <fullName evidence="4">Ras-GAP domain-containing protein</fullName>
    </recommendedName>
</protein>
<accession>A0ABZ2AZC9</accession>
<dbReference type="InterPro" id="IPR016024">
    <property type="entry name" value="ARM-type_fold"/>
</dbReference>
<dbReference type="PANTHER" id="PTHR10194">
    <property type="entry name" value="RAS GTPASE-ACTIVATING PROTEINS"/>
    <property type="match status" value="1"/>
</dbReference>
<dbReference type="InterPro" id="IPR001251">
    <property type="entry name" value="CRAL-TRIO_dom"/>
</dbReference>
<dbReference type="PROSITE" id="PS50018">
    <property type="entry name" value="RAS_GTPASE_ACTIV_2"/>
    <property type="match status" value="1"/>
</dbReference>
<dbReference type="InterPro" id="IPR001936">
    <property type="entry name" value="RasGAP_dom"/>
</dbReference>
<evidence type="ECO:0000256" key="3">
    <source>
        <dbReference type="SAM" id="MobiDB-lite"/>
    </source>
</evidence>
<dbReference type="SUPFAM" id="SSF48350">
    <property type="entry name" value="GTPase activation domain, GAP"/>
    <property type="match status" value="1"/>
</dbReference>
<name>A0ABZ2AZC9_9TREE</name>
<dbReference type="PROSITE" id="PS00509">
    <property type="entry name" value="RAS_GTPASE_ACTIV_1"/>
    <property type="match status" value="1"/>
</dbReference>
<dbReference type="GeneID" id="89990680"/>
<keyword evidence="1" id="KW-0343">GTPase activation</keyword>